<accession>A0A3C1KSZ4</accession>
<evidence type="ECO:0000313" key="2">
    <source>
        <dbReference type="Proteomes" id="UP000259273"/>
    </source>
</evidence>
<dbReference type="AlphaFoldDB" id="A0A3C1KSZ4"/>
<sequence length="305" mass="34196">MKVGELGEADLSRRLRERRLCFATGPFKVRLGSDVDSFSATWQRSYASLDVLPEEEVCHFRIAVERQLGARRWYRPQVVFRIEGLTPFDPYPLDHAFPMFEWGLNWCIAMSAHDYLMLHSAVVERDGCAVVLPAQPGSGKSTLCAALVGRGWRLLSDEFGILRHADGCFLPLPRAAPLKNASIPLLRDFAPHLGFGPRYAKTRKGDVVHMFPPGDSLQRQADPARPRFIVFPRYEPGAALQLQEQPPEVAMTRLVNNSFNYRVSGAQGFRSLCRLVRECASYQLINGDLSEAVAAVESLLQAREP</sequence>
<name>A0A3C1KSZ4_9GAMM</name>
<dbReference type="SUPFAM" id="SSF53795">
    <property type="entry name" value="PEP carboxykinase-like"/>
    <property type="match status" value="1"/>
</dbReference>
<dbReference type="GO" id="GO:0016301">
    <property type="term" value="F:kinase activity"/>
    <property type="evidence" value="ECO:0007669"/>
    <property type="project" value="UniProtKB-KW"/>
</dbReference>
<dbReference type="InterPro" id="IPR027600">
    <property type="entry name" value="HprK-rel_A"/>
</dbReference>
<protein>
    <submittedName>
        <fullName evidence="1">HprK-related kinase A</fullName>
    </submittedName>
</protein>
<gene>
    <name evidence="1" type="ORF">DCP75_18285</name>
</gene>
<reference evidence="1 2" key="1">
    <citation type="journal article" date="2018" name="Nat. Biotechnol.">
        <title>A standardized bacterial taxonomy based on genome phylogeny substantially revises the tree of life.</title>
        <authorList>
            <person name="Parks D.H."/>
            <person name="Chuvochina M."/>
            <person name="Waite D.W."/>
            <person name="Rinke C."/>
            <person name="Skarshewski A."/>
            <person name="Chaumeil P.A."/>
            <person name="Hugenholtz P."/>
        </authorList>
    </citation>
    <scope>NUCLEOTIDE SEQUENCE [LARGE SCALE GENOMIC DNA]</scope>
    <source>
        <strain evidence="1">UBA9158</strain>
    </source>
</reference>
<keyword evidence="1" id="KW-0418">Kinase</keyword>
<dbReference type="NCBIfam" id="TIGR04352">
    <property type="entry name" value="HprK_rel_A"/>
    <property type="match status" value="1"/>
</dbReference>
<evidence type="ECO:0000313" key="1">
    <source>
        <dbReference type="EMBL" id="HAN29633.1"/>
    </source>
</evidence>
<keyword evidence="1" id="KW-0808">Transferase</keyword>
<dbReference type="EMBL" id="DMND01000244">
    <property type="protein sequence ID" value="HAN29633.1"/>
    <property type="molecule type" value="Genomic_DNA"/>
</dbReference>
<dbReference type="Gene3D" id="3.40.50.300">
    <property type="entry name" value="P-loop containing nucleotide triphosphate hydrolases"/>
    <property type="match status" value="1"/>
</dbReference>
<organism evidence="1 2">
    <name type="scientific">Haliea salexigens</name>
    <dbReference type="NCBI Taxonomy" id="287487"/>
    <lineage>
        <taxon>Bacteria</taxon>
        <taxon>Pseudomonadati</taxon>
        <taxon>Pseudomonadota</taxon>
        <taxon>Gammaproteobacteria</taxon>
        <taxon>Cellvibrionales</taxon>
        <taxon>Halieaceae</taxon>
        <taxon>Haliea</taxon>
    </lineage>
</organism>
<comment type="caution">
    <text evidence="1">The sequence shown here is derived from an EMBL/GenBank/DDBJ whole genome shotgun (WGS) entry which is preliminary data.</text>
</comment>
<dbReference type="STRING" id="1121937.GCA_000423125_02311"/>
<proteinExistence type="predicted"/>
<dbReference type="InterPro" id="IPR027417">
    <property type="entry name" value="P-loop_NTPase"/>
</dbReference>
<dbReference type="Proteomes" id="UP000259273">
    <property type="component" value="Unassembled WGS sequence"/>
</dbReference>